<keyword evidence="1" id="KW-0472">Membrane</keyword>
<gene>
    <name evidence="2" type="ORF">F9U64_21105</name>
</gene>
<sequence>MSEENNDSFRDMNKKEKSLTVILIALLIILAVGFVLGVLFFGLAGIFQVLGVQYDSLWSLAIFVFIYFFVGLIIELFAKVIYKMTVRNVTGKAARFFIRLLFEGATNWIILFTVDEFMNSITLSLKTELIVALLLSVLEFVFDDDKEKNAKKKSA</sequence>
<protein>
    <recommendedName>
        <fullName evidence="4">Regulatory protein YrvL</fullName>
    </recommendedName>
</protein>
<comment type="caution">
    <text evidence="2">The sequence shown here is derived from an EMBL/GenBank/DDBJ whole genome shotgun (WGS) entry which is preliminary data.</text>
</comment>
<feature type="transmembrane region" description="Helical" evidence="1">
    <location>
        <begin position="21"/>
        <end position="50"/>
    </location>
</feature>
<organism evidence="2 3">
    <name type="scientific">Gracilibacillus oryzae</name>
    <dbReference type="NCBI Taxonomy" id="1672701"/>
    <lineage>
        <taxon>Bacteria</taxon>
        <taxon>Bacillati</taxon>
        <taxon>Bacillota</taxon>
        <taxon>Bacilli</taxon>
        <taxon>Bacillales</taxon>
        <taxon>Bacillaceae</taxon>
        <taxon>Gracilibacillus</taxon>
    </lineage>
</organism>
<feature type="transmembrane region" description="Helical" evidence="1">
    <location>
        <begin position="96"/>
        <end position="114"/>
    </location>
</feature>
<dbReference type="EMBL" id="WEID01000120">
    <property type="protein sequence ID" value="KAB8125967.1"/>
    <property type="molecule type" value="Genomic_DNA"/>
</dbReference>
<evidence type="ECO:0008006" key="4">
    <source>
        <dbReference type="Google" id="ProtNLM"/>
    </source>
</evidence>
<dbReference type="RefSeq" id="WP_153406852.1">
    <property type="nucleotide sequence ID" value="NZ_ML762454.1"/>
</dbReference>
<name>A0A7C8GQC7_9BACI</name>
<dbReference type="OrthoDB" id="2885393at2"/>
<dbReference type="Pfam" id="PF14184">
    <property type="entry name" value="YrvL"/>
    <property type="match status" value="1"/>
</dbReference>
<keyword evidence="1" id="KW-0812">Transmembrane</keyword>
<accession>A0A7C8GQC7</accession>
<dbReference type="InterPro" id="IPR025912">
    <property type="entry name" value="YrvL"/>
</dbReference>
<evidence type="ECO:0000256" key="1">
    <source>
        <dbReference type="SAM" id="Phobius"/>
    </source>
</evidence>
<reference evidence="2 3" key="1">
    <citation type="submission" date="2019-10" db="EMBL/GenBank/DDBJ databases">
        <title>Gracilibacillus sp. nov. isolated from rice seeds.</title>
        <authorList>
            <person name="He S."/>
        </authorList>
    </citation>
    <scope>NUCLEOTIDE SEQUENCE [LARGE SCALE GENOMIC DNA]</scope>
    <source>
        <strain evidence="2 3">TD8</strain>
    </source>
</reference>
<feature type="transmembrane region" description="Helical" evidence="1">
    <location>
        <begin position="56"/>
        <end position="76"/>
    </location>
</feature>
<keyword evidence="3" id="KW-1185">Reference proteome</keyword>
<evidence type="ECO:0000313" key="3">
    <source>
        <dbReference type="Proteomes" id="UP000480246"/>
    </source>
</evidence>
<dbReference type="Proteomes" id="UP000480246">
    <property type="component" value="Unassembled WGS sequence"/>
</dbReference>
<dbReference type="AlphaFoldDB" id="A0A7C8GQC7"/>
<feature type="transmembrane region" description="Helical" evidence="1">
    <location>
        <begin position="120"/>
        <end position="142"/>
    </location>
</feature>
<evidence type="ECO:0000313" key="2">
    <source>
        <dbReference type="EMBL" id="KAB8125967.1"/>
    </source>
</evidence>
<keyword evidence="1" id="KW-1133">Transmembrane helix</keyword>
<proteinExistence type="predicted"/>